<protein>
    <submittedName>
        <fullName evidence="1">Uncharacterized protein</fullName>
    </submittedName>
</protein>
<dbReference type="Proteomes" id="UP000320475">
    <property type="component" value="Unassembled WGS sequence"/>
</dbReference>
<name>A0A507CXJ2_9FUNG</name>
<dbReference type="EMBL" id="QEAM01000204">
    <property type="protein sequence ID" value="TPX43937.1"/>
    <property type="molecule type" value="Genomic_DNA"/>
</dbReference>
<dbReference type="VEuPathDB" id="FungiDB:SeMB42_g02093"/>
<reference evidence="1 2" key="1">
    <citation type="journal article" date="2019" name="Sci. Rep.">
        <title>Comparative genomics of chytrid fungi reveal insights into the obligate biotrophic and pathogenic lifestyle of Synchytrium endobioticum.</title>
        <authorList>
            <person name="van de Vossenberg B.T.L.H."/>
            <person name="Warris S."/>
            <person name="Nguyen H.D.T."/>
            <person name="van Gent-Pelzer M.P.E."/>
            <person name="Joly D.L."/>
            <person name="van de Geest H.C."/>
            <person name="Bonants P.J.M."/>
            <person name="Smith D.S."/>
            <person name="Levesque C.A."/>
            <person name="van der Lee T.A.J."/>
        </authorList>
    </citation>
    <scope>NUCLEOTIDE SEQUENCE [LARGE SCALE GENOMIC DNA]</scope>
    <source>
        <strain evidence="1 2">LEV6574</strain>
    </source>
</reference>
<dbReference type="AlphaFoldDB" id="A0A507CXJ2"/>
<evidence type="ECO:0000313" key="2">
    <source>
        <dbReference type="Proteomes" id="UP000320475"/>
    </source>
</evidence>
<proteinExistence type="predicted"/>
<gene>
    <name evidence="1" type="ORF">SeLEV6574_g04796</name>
</gene>
<comment type="caution">
    <text evidence="1">The sequence shown here is derived from an EMBL/GenBank/DDBJ whole genome shotgun (WGS) entry which is preliminary data.</text>
</comment>
<organism evidence="1 2">
    <name type="scientific">Synchytrium endobioticum</name>
    <dbReference type="NCBI Taxonomy" id="286115"/>
    <lineage>
        <taxon>Eukaryota</taxon>
        <taxon>Fungi</taxon>
        <taxon>Fungi incertae sedis</taxon>
        <taxon>Chytridiomycota</taxon>
        <taxon>Chytridiomycota incertae sedis</taxon>
        <taxon>Chytridiomycetes</taxon>
        <taxon>Synchytriales</taxon>
        <taxon>Synchytriaceae</taxon>
        <taxon>Synchytrium</taxon>
    </lineage>
</organism>
<evidence type="ECO:0000313" key="1">
    <source>
        <dbReference type="EMBL" id="TPX43937.1"/>
    </source>
</evidence>
<sequence>MEHPLLTATTADLTIGNNPYKDIHFHKIDANDARTGLFSYNLGTTRCRATTSVSTKVILDNKLLKMRIPHAFLALQFVTAMATALTSVHLERKDKPAQAPIRYHGGRMITGPLHIHLIYVGTPDNDTVHFMNRYFEVLPKATRFWNAIQEYNPMIDVTGPLLKSHYTYTPPGNATKLDAAALVATYSAQHGGTGFGDLWMLWYAENIDPSIRNCQNDCAYHSKVNKPPYIPFMAIPNMAAGTPCSKRCYGAGPKGYGKAISHELGEALLSPTFYGWFDDHNNEIADLCNSQVYQEGEVWLQPMWSNEKMACV</sequence>
<accession>A0A507CXJ2</accession>